<keyword evidence="1 2" id="KW-0732">Signal</keyword>
<gene>
    <name evidence="3" type="ORF">H5P30_14425</name>
</gene>
<proteinExistence type="predicted"/>
<protein>
    <submittedName>
        <fullName evidence="3">Autotransporter-associated beta strand repeat-containing protein</fullName>
    </submittedName>
</protein>
<feature type="chain" id="PRO_5030509407" evidence="2">
    <location>
        <begin position="29"/>
        <end position="460"/>
    </location>
</feature>
<evidence type="ECO:0000313" key="3">
    <source>
        <dbReference type="EMBL" id="MBC2602976.1"/>
    </source>
</evidence>
<accession>A0A7X1E5A4</accession>
<organism evidence="3 4">
    <name type="scientific">Puniceicoccus vermicola</name>
    <dbReference type="NCBI Taxonomy" id="388746"/>
    <lineage>
        <taxon>Bacteria</taxon>
        <taxon>Pseudomonadati</taxon>
        <taxon>Verrucomicrobiota</taxon>
        <taxon>Opitutia</taxon>
        <taxon>Puniceicoccales</taxon>
        <taxon>Puniceicoccaceae</taxon>
        <taxon>Puniceicoccus</taxon>
    </lineage>
</organism>
<dbReference type="NCBIfam" id="TIGR02601">
    <property type="entry name" value="autotrns_rpt"/>
    <property type="match status" value="1"/>
</dbReference>
<dbReference type="RefSeq" id="WP_185693625.1">
    <property type="nucleotide sequence ID" value="NZ_JACHVA010000111.1"/>
</dbReference>
<sequence>MKNAIAITPFLRPSVLLAAFLSSLTVNATDFNWTANGGTAGWAAGANWDQGALIPGVSDNIVGFTNTDGYNAISMGGSRSTNSITVTGATTGSGALAFLSYAANSNLSITSSLTINQANGGYFTLVNGSANGTVFASMGSLNVLQGTANFGVSGNADKFLSSLNVSGATSVSSGAVMNVFSPSATLNSLNVDGTLYVARSGLSGTWGVSATGLSGSGSVAATDTGTGTSGILTINSSSESEFTGVLSNGAAGNTLNLVKSGSGTQILSGDNTYTGTTIVNAGILQINGNQSAATGGVTLNDGAMLAGYGSIGGEVTANSGAIIAAGGNGTAGTLTLANGLNLAASGGAELTFDLGTVSDLILLTGGTLTGNSSGETIVNVLLDEGASLGSYVLLDWTSASALGVDASDFLLGAGGIDGNFSIDGSQLVLNVTSIPEPSTQAIFGLVVLMAAQRLMRRRKV</sequence>
<reference evidence="3 4" key="1">
    <citation type="submission" date="2020-07" db="EMBL/GenBank/DDBJ databases">
        <authorList>
            <person name="Feng X."/>
        </authorList>
    </citation>
    <scope>NUCLEOTIDE SEQUENCE [LARGE SCALE GENOMIC DNA]</scope>
    <source>
        <strain evidence="3 4">JCM14086</strain>
    </source>
</reference>
<keyword evidence="4" id="KW-1185">Reference proteome</keyword>
<name>A0A7X1E5A4_9BACT</name>
<dbReference type="AlphaFoldDB" id="A0A7X1E5A4"/>
<evidence type="ECO:0000313" key="4">
    <source>
        <dbReference type="Proteomes" id="UP000525652"/>
    </source>
</evidence>
<evidence type="ECO:0000256" key="1">
    <source>
        <dbReference type="ARBA" id="ARBA00022729"/>
    </source>
</evidence>
<dbReference type="Proteomes" id="UP000525652">
    <property type="component" value="Unassembled WGS sequence"/>
</dbReference>
<dbReference type="EMBL" id="JACHVA010000111">
    <property type="protein sequence ID" value="MBC2602976.1"/>
    <property type="molecule type" value="Genomic_DNA"/>
</dbReference>
<dbReference type="InterPro" id="IPR013425">
    <property type="entry name" value="Autotrns_rpt"/>
</dbReference>
<dbReference type="Pfam" id="PF12951">
    <property type="entry name" value="PATR"/>
    <property type="match status" value="1"/>
</dbReference>
<evidence type="ECO:0000256" key="2">
    <source>
        <dbReference type="SAM" id="SignalP"/>
    </source>
</evidence>
<feature type="signal peptide" evidence="2">
    <location>
        <begin position="1"/>
        <end position="28"/>
    </location>
</feature>
<comment type="caution">
    <text evidence="3">The sequence shown here is derived from an EMBL/GenBank/DDBJ whole genome shotgun (WGS) entry which is preliminary data.</text>
</comment>